<dbReference type="Proteomes" id="UP000821845">
    <property type="component" value="Chromosome 1"/>
</dbReference>
<organism evidence="1 2">
    <name type="scientific">Hyalomma asiaticum</name>
    <name type="common">Tick</name>
    <dbReference type="NCBI Taxonomy" id="266040"/>
    <lineage>
        <taxon>Eukaryota</taxon>
        <taxon>Metazoa</taxon>
        <taxon>Ecdysozoa</taxon>
        <taxon>Arthropoda</taxon>
        <taxon>Chelicerata</taxon>
        <taxon>Arachnida</taxon>
        <taxon>Acari</taxon>
        <taxon>Parasitiformes</taxon>
        <taxon>Ixodida</taxon>
        <taxon>Ixodoidea</taxon>
        <taxon>Ixodidae</taxon>
        <taxon>Hyalomminae</taxon>
        <taxon>Hyalomma</taxon>
    </lineage>
</organism>
<gene>
    <name evidence="1" type="ORF">HPB50_023347</name>
</gene>
<sequence>MWLSVFLSHFESSTALSAWAEQYKAPVLVTQLRSPAAEFLEHLLESDCTDYNSLVTALESRIGDSYLRLLHLTELQHVRQDKYSLPELAAHVEHFSWKALAGCPSSTAGGFSTTQAFRDAIMQ</sequence>
<evidence type="ECO:0000313" key="1">
    <source>
        <dbReference type="EMBL" id="KAH6948293.1"/>
    </source>
</evidence>
<protein>
    <submittedName>
        <fullName evidence="1">Uncharacterized protein</fullName>
    </submittedName>
</protein>
<name>A0ACB7TMS2_HYAAI</name>
<reference evidence="1" key="1">
    <citation type="submission" date="2020-05" db="EMBL/GenBank/DDBJ databases">
        <title>Large-scale comparative analyses of tick genomes elucidate their genetic diversity and vector capacities.</title>
        <authorList>
            <person name="Jia N."/>
            <person name="Wang J."/>
            <person name="Shi W."/>
            <person name="Du L."/>
            <person name="Sun Y."/>
            <person name="Zhan W."/>
            <person name="Jiang J."/>
            <person name="Wang Q."/>
            <person name="Zhang B."/>
            <person name="Ji P."/>
            <person name="Sakyi L.B."/>
            <person name="Cui X."/>
            <person name="Yuan T."/>
            <person name="Jiang B."/>
            <person name="Yang W."/>
            <person name="Lam T.T.-Y."/>
            <person name="Chang Q."/>
            <person name="Ding S."/>
            <person name="Wang X."/>
            <person name="Zhu J."/>
            <person name="Ruan X."/>
            <person name="Zhao L."/>
            <person name="Wei J."/>
            <person name="Que T."/>
            <person name="Du C."/>
            <person name="Cheng J."/>
            <person name="Dai P."/>
            <person name="Han X."/>
            <person name="Huang E."/>
            <person name="Gao Y."/>
            <person name="Liu J."/>
            <person name="Shao H."/>
            <person name="Ye R."/>
            <person name="Li L."/>
            <person name="Wei W."/>
            <person name="Wang X."/>
            <person name="Wang C."/>
            <person name="Yang T."/>
            <person name="Huo Q."/>
            <person name="Li W."/>
            <person name="Guo W."/>
            <person name="Chen H."/>
            <person name="Zhou L."/>
            <person name="Ni X."/>
            <person name="Tian J."/>
            <person name="Zhou Y."/>
            <person name="Sheng Y."/>
            <person name="Liu T."/>
            <person name="Pan Y."/>
            <person name="Xia L."/>
            <person name="Li J."/>
            <person name="Zhao F."/>
            <person name="Cao W."/>
        </authorList>
    </citation>
    <scope>NUCLEOTIDE SEQUENCE</scope>
    <source>
        <strain evidence="1">Hyas-2018</strain>
    </source>
</reference>
<evidence type="ECO:0000313" key="2">
    <source>
        <dbReference type="Proteomes" id="UP000821845"/>
    </source>
</evidence>
<proteinExistence type="predicted"/>
<keyword evidence="2" id="KW-1185">Reference proteome</keyword>
<dbReference type="EMBL" id="CM023481">
    <property type="protein sequence ID" value="KAH6948293.1"/>
    <property type="molecule type" value="Genomic_DNA"/>
</dbReference>
<accession>A0ACB7TMS2</accession>
<comment type="caution">
    <text evidence="1">The sequence shown here is derived from an EMBL/GenBank/DDBJ whole genome shotgun (WGS) entry which is preliminary data.</text>
</comment>